<dbReference type="PANTHER" id="PTHR10878:SF24">
    <property type="entry name" value="SEGMENT POLARITY PROTEIN DISHEVELLED HOMOLOG MIG-5"/>
    <property type="match status" value="1"/>
</dbReference>
<dbReference type="PROSITE" id="PS50841">
    <property type="entry name" value="DIX"/>
    <property type="match status" value="1"/>
</dbReference>
<dbReference type="SMART" id="SM00049">
    <property type="entry name" value="DEP"/>
    <property type="match status" value="1"/>
</dbReference>
<dbReference type="InterPro" id="IPR001478">
    <property type="entry name" value="PDZ"/>
</dbReference>
<dbReference type="GO" id="GO:0060070">
    <property type="term" value="P:canonical Wnt signaling pathway"/>
    <property type="evidence" value="ECO:0007669"/>
    <property type="project" value="TreeGrafter"/>
</dbReference>
<accession>A0AA39I518</accession>
<dbReference type="SUPFAM" id="SSF54236">
    <property type="entry name" value="Ubiquitin-like"/>
    <property type="match status" value="1"/>
</dbReference>
<evidence type="ECO:0008006" key="15">
    <source>
        <dbReference type="Google" id="ProtNLM"/>
    </source>
</evidence>
<dbReference type="Gene3D" id="2.30.42.10">
    <property type="match status" value="1"/>
</dbReference>
<dbReference type="GO" id="GO:0000132">
    <property type="term" value="P:establishment of mitotic spindle orientation"/>
    <property type="evidence" value="ECO:0007669"/>
    <property type="project" value="UniProtKB-ARBA"/>
</dbReference>
<dbReference type="Pfam" id="PF00595">
    <property type="entry name" value="PDZ"/>
    <property type="match status" value="1"/>
</dbReference>
<dbReference type="Pfam" id="PF00778">
    <property type="entry name" value="DIX"/>
    <property type="match status" value="1"/>
</dbReference>
<evidence type="ECO:0000256" key="5">
    <source>
        <dbReference type="ARBA" id="ARBA00022490"/>
    </source>
</evidence>
<dbReference type="SMART" id="SM00228">
    <property type="entry name" value="PDZ"/>
    <property type="match status" value="1"/>
</dbReference>
<dbReference type="InterPro" id="IPR036390">
    <property type="entry name" value="WH_DNA-bd_sf"/>
</dbReference>
<dbReference type="InterPro" id="IPR038207">
    <property type="entry name" value="DIX_dom_sf"/>
</dbReference>
<dbReference type="PROSITE" id="PS50106">
    <property type="entry name" value="PDZ"/>
    <property type="match status" value="1"/>
</dbReference>
<dbReference type="AlphaFoldDB" id="A0AA39I518"/>
<feature type="domain" description="DIX" evidence="12">
    <location>
        <begin position="4"/>
        <end position="88"/>
    </location>
</feature>
<evidence type="ECO:0000313" key="14">
    <source>
        <dbReference type="Proteomes" id="UP001175271"/>
    </source>
</evidence>
<keyword evidence="4" id="KW-0217">Developmental protein</keyword>
<keyword evidence="5" id="KW-0963">Cytoplasm</keyword>
<evidence type="ECO:0000256" key="3">
    <source>
        <dbReference type="ARBA" id="ARBA00008735"/>
    </source>
</evidence>
<feature type="region of interest" description="Disordered" evidence="9">
    <location>
        <begin position="614"/>
        <end position="635"/>
    </location>
</feature>
<evidence type="ECO:0000259" key="10">
    <source>
        <dbReference type="PROSITE" id="PS50106"/>
    </source>
</evidence>
<dbReference type="GO" id="GO:0048468">
    <property type="term" value="P:cell development"/>
    <property type="evidence" value="ECO:0007669"/>
    <property type="project" value="UniProtKB-ARBA"/>
</dbReference>
<evidence type="ECO:0000256" key="7">
    <source>
        <dbReference type="ARBA" id="ARBA00023136"/>
    </source>
</evidence>
<dbReference type="Gene3D" id="1.10.10.10">
    <property type="entry name" value="Winged helix-like DNA-binding domain superfamily/Winged helix DNA-binding domain"/>
    <property type="match status" value="1"/>
</dbReference>
<comment type="caution">
    <text evidence="13">The sequence shown here is derived from an EMBL/GenBank/DDBJ whole genome shotgun (WGS) entry which is preliminary data.</text>
</comment>
<dbReference type="InterPro" id="IPR015506">
    <property type="entry name" value="Dsh/Dvl-rel"/>
</dbReference>
<evidence type="ECO:0000256" key="9">
    <source>
        <dbReference type="SAM" id="MobiDB-lite"/>
    </source>
</evidence>
<dbReference type="GO" id="GO:0035556">
    <property type="term" value="P:intracellular signal transduction"/>
    <property type="evidence" value="ECO:0007669"/>
    <property type="project" value="InterPro"/>
</dbReference>
<dbReference type="Gene3D" id="2.40.240.130">
    <property type="match status" value="1"/>
</dbReference>
<dbReference type="GO" id="GO:0003002">
    <property type="term" value="P:regionalization"/>
    <property type="evidence" value="ECO:0007669"/>
    <property type="project" value="UniProtKB-ARBA"/>
</dbReference>
<dbReference type="Proteomes" id="UP001175271">
    <property type="component" value="Unassembled WGS sequence"/>
</dbReference>
<dbReference type="InterPro" id="IPR036388">
    <property type="entry name" value="WH-like_DNA-bd_sf"/>
</dbReference>
<dbReference type="GO" id="GO:0005109">
    <property type="term" value="F:frizzled binding"/>
    <property type="evidence" value="ECO:0007669"/>
    <property type="project" value="TreeGrafter"/>
</dbReference>
<evidence type="ECO:0000256" key="6">
    <source>
        <dbReference type="ARBA" id="ARBA00022687"/>
    </source>
</evidence>
<name>A0AA39I518_9BILA</name>
<dbReference type="InterPro" id="IPR001158">
    <property type="entry name" value="DIX"/>
</dbReference>
<gene>
    <name evidence="13" type="ORF">QR680_012587</name>
</gene>
<comment type="subcellular location">
    <subcellularLocation>
        <location evidence="2">Cytoplasm</location>
    </subcellularLocation>
    <subcellularLocation>
        <location evidence="1">Membrane</location>
    </subcellularLocation>
</comment>
<dbReference type="InterPro" id="IPR036034">
    <property type="entry name" value="PDZ_sf"/>
</dbReference>
<feature type="region of interest" description="Disordered" evidence="9">
    <location>
        <begin position="192"/>
        <end position="211"/>
    </location>
</feature>
<evidence type="ECO:0000259" key="12">
    <source>
        <dbReference type="PROSITE" id="PS50841"/>
    </source>
</evidence>
<evidence type="ECO:0000259" key="11">
    <source>
        <dbReference type="PROSITE" id="PS50186"/>
    </source>
</evidence>
<reference evidence="13" key="1">
    <citation type="submission" date="2023-06" db="EMBL/GenBank/DDBJ databases">
        <title>Genomic analysis of the entomopathogenic nematode Steinernema hermaphroditum.</title>
        <authorList>
            <person name="Schwarz E.M."/>
            <person name="Heppert J.K."/>
            <person name="Baniya A."/>
            <person name="Schwartz H.T."/>
            <person name="Tan C.-H."/>
            <person name="Antoshechkin I."/>
            <person name="Sternberg P.W."/>
            <person name="Goodrich-Blair H."/>
            <person name="Dillman A.R."/>
        </authorList>
    </citation>
    <scope>NUCLEOTIDE SEQUENCE</scope>
    <source>
        <strain evidence="13">PS9179</strain>
        <tissue evidence="13">Whole animal</tissue>
    </source>
</reference>
<dbReference type="GO" id="GO:0005829">
    <property type="term" value="C:cytosol"/>
    <property type="evidence" value="ECO:0007669"/>
    <property type="project" value="TreeGrafter"/>
</dbReference>
<keyword evidence="14" id="KW-1185">Reference proteome</keyword>
<feature type="compositionally biased region" description="Basic residues" evidence="9">
    <location>
        <begin position="200"/>
        <end position="211"/>
    </location>
</feature>
<sequence>METGGGVKVFYYLNDGDVPYVSVVPPATAETSPTLGDFKKVFARNGFRYYCKELDADIGREVKVELTDERAPLKAGARGLVELFLVQQQPFASGTLPRAGKQQKQETSFETGRLKKRRSLYGLSSVDGAEIGGGQRVSMVTNEESSQGTVLSRRAGEHLADMYATNSEDPYNVDDRSASSFSAASSAYGGVPVGNGRLPQSRHRRPRKERYRKAYVPSTISSAAESSLTSQSLPRIDVIKISMKSAVSLGIKVVGHDGGIFVSLILSDGAAAQDGRLEVGDQIVQINDESFESLNDQQAVSILKKVSRSKRSVTMYVSKRPRPLDESSSDVLSGLAANETMPLNISSWVKSTMHRKVEPHVPFETLGESTLDPSESMTIAEETSDEEHAAYLDRRSGVGARFVPALGMRNQIAEDVFMRQKENDENDVLVDVLSASMDPRLILRAMTKPDSGLQIKNRKWLKILVPMSFIGSGLVDWLLTHVQGIGDRKAAREYASKLLADGLIRHVVNKMTFTEKCYYVFDDSVLHTATRSAGAAHSSGTEVTYVASPAPQNEKEPSRPPLDATVQNANATWPISPITMYGSHPAARQCESPTATNEYASMIGTEFVHLPPQPRPQISSEAPTLKVGGSQTPSTRSPFFAPLHQRSMSPPPNTPNTFLSSSSAAHLIVGGASGPRQPHL</sequence>
<dbReference type="SUPFAM" id="SSF50156">
    <property type="entry name" value="PDZ domain-like"/>
    <property type="match status" value="1"/>
</dbReference>
<dbReference type="EMBL" id="JAUCMV010000002">
    <property type="protein sequence ID" value="KAK0416607.1"/>
    <property type="molecule type" value="Genomic_DNA"/>
</dbReference>
<evidence type="ECO:0000256" key="8">
    <source>
        <dbReference type="PROSITE-ProRule" id="PRU00069"/>
    </source>
</evidence>
<dbReference type="PROSITE" id="PS50186">
    <property type="entry name" value="DEP"/>
    <property type="match status" value="1"/>
</dbReference>
<keyword evidence="6 8" id="KW-0879">Wnt signaling pathway</keyword>
<dbReference type="GO" id="GO:0035591">
    <property type="term" value="F:signaling adaptor activity"/>
    <property type="evidence" value="ECO:0007669"/>
    <property type="project" value="UniProtKB-ARBA"/>
</dbReference>
<dbReference type="PANTHER" id="PTHR10878">
    <property type="entry name" value="SEGMENT POLARITY PROTEIN DISHEVELLED"/>
    <property type="match status" value="1"/>
</dbReference>
<dbReference type="GO" id="GO:0048730">
    <property type="term" value="P:epidermis morphogenesis"/>
    <property type="evidence" value="ECO:0007669"/>
    <property type="project" value="UniProtKB-ARBA"/>
</dbReference>
<keyword evidence="7" id="KW-0472">Membrane</keyword>
<evidence type="ECO:0000256" key="1">
    <source>
        <dbReference type="ARBA" id="ARBA00004370"/>
    </source>
</evidence>
<dbReference type="CDD" id="cd04438">
    <property type="entry name" value="DEP_dishevelled"/>
    <property type="match status" value="1"/>
</dbReference>
<dbReference type="GO" id="GO:0016020">
    <property type="term" value="C:membrane"/>
    <property type="evidence" value="ECO:0007669"/>
    <property type="project" value="UniProtKB-SubCell"/>
</dbReference>
<dbReference type="GO" id="GO:0005938">
    <property type="term" value="C:cell cortex"/>
    <property type="evidence" value="ECO:0007669"/>
    <property type="project" value="UniProtKB-ARBA"/>
</dbReference>
<organism evidence="13 14">
    <name type="scientific">Steinernema hermaphroditum</name>
    <dbReference type="NCBI Taxonomy" id="289476"/>
    <lineage>
        <taxon>Eukaryota</taxon>
        <taxon>Metazoa</taxon>
        <taxon>Ecdysozoa</taxon>
        <taxon>Nematoda</taxon>
        <taxon>Chromadorea</taxon>
        <taxon>Rhabditida</taxon>
        <taxon>Tylenchina</taxon>
        <taxon>Panagrolaimomorpha</taxon>
        <taxon>Strongyloidoidea</taxon>
        <taxon>Steinernematidae</taxon>
        <taxon>Steinernema</taxon>
    </lineage>
</organism>
<dbReference type="FunFam" id="1.10.10.10:FF:000400">
    <property type="entry name" value="DiSHevelled related"/>
    <property type="match status" value="1"/>
</dbReference>
<evidence type="ECO:0000256" key="2">
    <source>
        <dbReference type="ARBA" id="ARBA00004496"/>
    </source>
</evidence>
<feature type="domain" description="DEP" evidence="11">
    <location>
        <begin position="449"/>
        <end position="523"/>
    </location>
</feature>
<dbReference type="InterPro" id="IPR029071">
    <property type="entry name" value="Ubiquitin-like_domsf"/>
</dbReference>
<dbReference type="GO" id="GO:0016477">
    <property type="term" value="P:cell migration"/>
    <property type="evidence" value="ECO:0007669"/>
    <property type="project" value="UniProtKB-ARBA"/>
</dbReference>
<dbReference type="Pfam" id="PF00610">
    <property type="entry name" value="DEP"/>
    <property type="match status" value="1"/>
</dbReference>
<dbReference type="GO" id="GO:0009887">
    <property type="term" value="P:animal organ morphogenesis"/>
    <property type="evidence" value="ECO:0007669"/>
    <property type="project" value="UniProtKB-ARBA"/>
</dbReference>
<protein>
    <recommendedName>
        <fullName evidence="15">PDZ domain-containing protein</fullName>
    </recommendedName>
</protein>
<dbReference type="GO" id="GO:0048598">
    <property type="term" value="P:embryonic morphogenesis"/>
    <property type="evidence" value="ECO:0007669"/>
    <property type="project" value="UniProtKB-ARBA"/>
</dbReference>
<proteinExistence type="inferred from homology"/>
<dbReference type="GO" id="GO:0048699">
    <property type="term" value="P:generation of neurons"/>
    <property type="evidence" value="ECO:0007669"/>
    <property type="project" value="UniProtKB-ARBA"/>
</dbReference>
<feature type="domain" description="PDZ" evidence="10">
    <location>
        <begin position="238"/>
        <end position="305"/>
    </location>
</feature>
<dbReference type="InterPro" id="IPR000591">
    <property type="entry name" value="DEP_dom"/>
</dbReference>
<comment type="similarity">
    <text evidence="3">Belongs to the DSH family.</text>
</comment>
<dbReference type="SUPFAM" id="SSF46785">
    <property type="entry name" value="Winged helix' DNA-binding domain"/>
    <property type="match status" value="1"/>
</dbReference>
<dbReference type="GO" id="GO:0048646">
    <property type="term" value="P:anatomical structure formation involved in morphogenesis"/>
    <property type="evidence" value="ECO:0007669"/>
    <property type="project" value="UniProtKB-ARBA"/>
</dbReference>
<evidence type="ECO:0000313" key="13">
    <source>
        <dbReference type="EMBL" id="KAK0416607.1"/>
    </source>
</evidence>
<dbReference type="SMART" id="SM00021">
    <property type="entry name" value="DAX"/>
    <property type="match status" value="1"/>
</dbReference>
<evidence type="ECO:0000256" key="4">
    <source>
        <dbReference type="ARBA" id="ARBA00022473"/>
    </source>
</evidence>